<reference evidence="1 2" key="1">
    <citation type="submission" date="2018-01" db="EMBL/GenBank/DDBJ databases">
        <title>Draft genome sequences of clinical isolates and type strains of oral Veillonella including Veillonella infantum sp., nov.</title>
        <authorList>
            <person name="Mashima I."/>
            <person name="Liao Y.-C."/>
            <person name="Sabharwal A."/>
            <person name="Haase E.M."/>
            <person name="Nakazawa F."/>
            <person name="Scannapieco F.A."/>
        </authorList>
    </citation>
    <scope>NUCLEOTIDE SEQUENCE [LARGE SCALE GENOMIC DNA]</scope>
    <source>
        <strain evidence="1 2">Y6</strain>
    </source>
</reference>
<name>A0A2S7ZPP9_9FIRM</name>
<dbReference type="STRING" id="1110546.GCA_001078375_00054"/>
<organism evidence="1 2">
    <name type="scientific">Veillonella tobetsuensis</name>
    <dbReference type="NCBI Taxonomy" id="1110546"/>
    <lineage>
        <taxon>Bacteria</taxon>
        <taxon>Bacillati</taxon>
        <taxon>Bacillota</taxon>
        <taxon>Negativicutes</taxon>
        <taxon>Veillonellales</taxon>
        <taxon>Veillonellaceae</taxon>
        <taxon>Veillonella</taxon>
    </lineage>
</organism>
<protein>
    <recommendedName>
        <fullName evidence="3">DUF3829 domain-containing protein</fullName>
    </recommendedName>
</protein>
<dbReference type="Pfam" id="PF12889">
    <property type="entry name" value="DUF3829"/>
    <property type="match status" value="1"/>
</dbReference>
<sequence length="310" mass="35372">MKKGYIKLILAIILGIAVISGGIYCAYHFLSNKSTTILYRSTIEDKINALRPYIEAADTFNMNSVAYTYQLQPTLEELRNHSHNTTVTLPNYKELKSQLEAAKQESSTPYEDVNKATDELLAILTQLIPVSEQIQNYYTDRTFEKDNYVGSDNLANQYVPLADQFNAAYNAFDLTLENRNNELYSERMKEFAKENRVNAVNFIELNILLSQTVDIIDPDGNTDTQKVETNLQDITKRINALQPGTKPETQTAVKLYQDAVKEFIAEARNYIIINSSYGEAYTQLYVKYNRMISRANEVDMNDLDAVDSQK</sequence>
<proteinExistence type="predicted"/>
<gene>
    <name evidence="1" type="ORF">VTHSUH11_04060</name>
</gene>
<evidence type="ECO:0000313" key="1">
    <source>
        <dbReference type="EMBL" id="PQL25263.1"/>
    </source>
</evidence>
<dbReference type="EMBL" id="PPDF01000008">
    <property type="protein sequence ID" value="PQL25263.1"/>
    <property type="molecule type" value="Genomic_DNA"/>
</dbReference>
<dbReference type="InterPro" id="IPR024291">
    <property type="entry name" value="DUF3829"/>
</dbReference>
<accession>A0A2S7ZPP9</accession>
<evidence type="ECO:0008006" key="3">
    <source>
        <dbReference type="Google" id="ProtNLM"/>
    </source>
</evidence>
<dbReference type="Proteomes" id="UP000238877">
    <property type="component" value="Unassembled WGS sequence"/>
</dbReference>
<evidence type="ECO:0000313" key="2">
    <source>
        <dbReference type="Proteomes" id="UP000238877"/>
    </source>
</evidence>
<comment type="caution">
    <text evidence="1">The sequence shown here is derived from an EMBL/GenBank/DDBJ whole genome shotgun (WGS) entry which is preliminary data.</text>
</comment>
<dbReference type="AlphaFoldDB" id="A0A2S7ZPP9"/>
<dbReference type="RefSeq" id="WP_105092717.1">
    <property type="nucleotide sequence ID" value="NZ_PPDF01000008.1"/>
</dbReference>